<keyword evidence="7 10" id="KW-0904">Protein phosphatase</keyword>
<reference evidence="13 14" key="1">
    <citation type="journal article" date="2016" name="Mol. Biol. Evol.">
        <title>Comparative Genomics of Early-Diverging Mushroom-Forming Fungi Provides Insights into the Origins of Lignocellulose Decay Capabilities.</title>
        <authorList>
            <person name="Nagy L.G."/>
            <person name="Riley R."/>
            <person name="Tritt A."/>
            <person name="Adam C."/>
            <person name="Daum C."/>
            <person name="Floudas D."/>
            <person name="Sun H."/>
            <person name="Yadav J.S."/>
            <person name="Pangilinan J."/>
            <person name="Larsson K.H."/>
            <person name="Matsuura K."/>
            <person name="Barry K."/>
            <person name="Labutti K."/>
            <person name="Kuo R."/>
            <person name="Ohm R.A."/>
            <person name="Bhattacharya S.S."/>
            <person name="Shirouzu T."/>
            <person name="Yoshinaga Y."/>
            <person name="Martin F.M."/>
            <person name="Grigoriev I.V."/>
            <person name="Hibbett D.S."/>
        </authorList>
    </citation>
    <scope>NUCLEOTIDE SEQUENCE [LARGE SCALE GENOMIC DNA]</scope>
    <source>
        <strain evidence="13 14">CBS 109695</strain>
    </source>
</reference>
<evidence type="ECO:0000313" key="14">
    <source>
        <dbReference type="Proteomes" id="UP000076532"/>
    </source>
</evidence>
<feature type="compositionally biased region" description="Acidic residues" evidence="11">
    <location>
        <begin position="445"/>
        <end position="457"/>
    </location>
</feature>
<dbReference type="PROSITE" id="PS51746">
    <property type="entry name" value="PPM_2"/>
    <property type="match status" value="1"/>
</dbReference>
<dbReference type="GO" id="GO:0004722">
    <property type="term" value="F:protein serine/threonine phosphatase activity"/>
    <property type="evidence" value="ECO:0007669"/>
    <property type="project" value="UniProtKB-EC"/>
</dbReference>
<feature type="region of interest" description="Disordered" evidence="11">
    <location>
        <begin position="445"/>
        <end position="528"/>
    </location>
</feature>
<dbReference type="InterPro" id="IPR001932">
    <property type="entry name" value="PPM-type_phosphatase-like_dom"/>
</dbReference>
<organism evidence="13 14">
    <name type="scientific">Athelia psychrophila</name>
    <dbReference type="NCBI Taxonomy" id="1759441"/>
    <lineage>
        <taxon>Eukaryota</taxon>
        <taxon>Fungi</taxon>
        <taxon>Dikarya</taxon>
        <taxon>Basidiomycota</taxon>
        <taxon>Agaricomycotina</taxon>
        <taxon>Agaricomycetes</taxon>
        <taxon>Agaricomycetidae</taxon>
        <taxon>Atheliales</taxon>
        <taxon>Atheliaceae</taxon>
        <taxon>Athelia</taxon>
    </lineage>
</organism>
<dbReference type="CDD" id="cd00143">
    <property type="entry name" value="PP2Cc"/>
    <property type="match status" value="1"/>
</dbReference>
<dbReference type="SMART" id="SM00332">
    <property type="entry name" value="PP2Cc"/>
    <property type="match status" value="1"/>
</dbReference>
<dbReference type="GO" id="GO:0046872">
    <property type="term" value="F:metal ion binding"/>
    <property type="evidence" value="ECO:0007669"/>
    <property type="project" value="UniProtKB-KW"/>
</dbReference>
<name>A0A166WC33_9AGAM</name>
<comment type="cofactor">
    <cofactor evidence="2">
        <name>Mg(2+)</name>
        <dbReference type="ChEBI" id="CHEBI:18420"/>
    </cofactor>
</comment>
<evidence type="ECO:0000313" key="13">
    <source>
        <dbReference type="EMBL" id="KZP33602.1"/>
    </source>
</evidence>
<evidence type="ECO:0000256" key="4">
    <source>
        <dbReference type="ARBA" id="ARBA00013081"/>
    </source>
</evidence>
<evidence type="ECO:0000256" key="1">
    <source>
        <dbReference type="ARBA" id="ARBA00001936"/>
    </source>
</evidence>
<dbReference type="PANTHER" id="PTHR13832:SF565">
    <property type="entry name" value="AT28366P-RELATED"/>
    <property type="match status" value="1"/>
</dbReference>
<dbReference type="AlphaFoldDB" id="A0A166WC33"/>
<sequence length="528" mass="56999">MGQTLSSPATEKKSESGGDARFMYGVAEMQGWRISMEDAHATVLSLDAGLDNPNTFFAVYDGHGGGTVAKFAGQNVHKRLVNEESYKKKEYAEALKRAFLGTDEDLLSNPAHIRDPSGCTAVAALVTSDKKIYVANAGDSRSVISVKGEVKPLSYDHKPSSATEKARITGAGGYIEYGRVNGNLALSRALGDFEFKKNYSMSAERQVITADPDVLVHDLTDEDEFLIVACDGIWDCLTNQQAVDFVRLKVSEGKELTEIGEEMCEHCLAPDTSSGAGIGCDNMTVLIVALLYGRTKEEWYAWVTDRVKQNYGYETPRALPQIYAQSRLMAFKARREAQEERDRTRTDRDDSVGGFMGAGSAFGGFARVLGSTGGISFHPGGAVSGGGLMFGNDEDSDEDDDDMLDIESGRSFFSDTLGIGGPRSPDATSSLKAQLDDFEKEIQDDDFDGDVMEEEEKEGPFGAEEGHEEGAHSAKELQGEAPPPPAPQLNSDTKPVEQLSKPLPDSETPSAAVKAEGLMDGSEDPTRI</sequence>
<dbReference type="PROSITE" id="PS01032">
    <property type="entry name" value="PPM_1"/>
    <property type="match status" value="1"/>
</dbReference>
<evidence type="ECO:0000256" key="3">
    <source>
        <dbReference type="ARBA" id="ARBA00006702"/>
    </source>
</evidence>
<evidence type="ECO:0000256" key="8">
    <source>
        <dbReference type="ARBA" id="ARBA00023211"/>
    </source>
</evidence>
<evidence type="ECO:0000256" key="10">
    <source>
        <dbReference type="RuleBase" id="RU003465"/>
    </source>
</evidence>
<proteinExistence type="inferred from homology"/>
<dbReference type="InterPro" id="IPR000222">
    <property type="entry name" value="PP2C_BS"/>
</dbReference>
<evidence type="ECO:0000256" key="6">
    <source>
        <dbReference type="ARBA" id="ARBA00022801"/>
    </source>
</evidence>
<evidence type="ECO:0000256" key="11">
    <source>
        <dbReference type="SAM" id="MobiDB-lite"/>
    </source>
</evidence>
<dbReference type="Gene3D" id="3.60.40.10">
    <property type="entry name" value="PPM-type phosphatase domain"/>
    <property type="match status" value="1"/>
</dbReference>
<protein>
    <recommendedName>
        <fullName evidence="4">protein-serine/threonine phosphatase</fullName>
        <ecNumber evidence="4">3.1.3.16</ecNumber>
    </recommendedName>
</protein>
<dbReference type="EC" id="3.1.3.16" evidence="4"/>
<dbReference type="FunFam" id="3.60.40.10:FF:000016">
    <property type="entry name" value="Protein phosphatase 2C"/>
    <property type="match status" value="1"/>
</dbReference>
<dbReference type="EMBL" id="KV417482">
    <property type="protein sequence ID" value="KZP33602.1"/>
    <property type="molecule type" value="Genomic_DNA"/>
</dbReference>
<evidence type="ECO:0000256" key="9">
    <source>
        <dbReference type="ARBA" id="ARBA00048832"/>
    </source>
</evidence>
<feature type="domain" description="PPM-type phosphatase" evidence="12">
    <location>
        <begin position="23"/>
        <end position="290"/>
    </location>
</feature>
<evidence type="ECO:0000256" key="7">
    <source>
        <dbReference type="ARBA" id="ARBA00022912"/>
    </source>
</evidence>
<keyword evidence="5" id="KW-0479">Metal-binding</keyword>
<comment type="similarity">
    <text evidence="3 10">Belongs to the PP2C family.</text>
</comment>
<dbReference type="SUPFAM" id="SSF81606">
    <property type="entry name" value="PP2C-like"/>
    <property type="match status" value="1"/>
</dbReference>
<evidence type="ECO:0000256" key="2">
    <source>
        <dbReference type="ARBA" id="ARBA00001946"/>
    </source>
</evidence>
<dbReference type="OrthoDB" id="10264738at2759"/>
<comment type="cofactor">
    <cofactor evidence="1">
        <name>Mn(2+)</name>
        <dbReference type="ChEBI" id="CHEBI:29035"/>
    </cofactor>
</comment>
<accession>A0A166WC33</accession>
<evidence type="ECO:0000259" key="12">
    <source>
        <dbReference type="PROSITE" id="PS51746"/>
    </source>
</evidence>
<gene>
    <name evidence="13" type="ORF">FIBSPDRAFT_906888</name>
</gene>
<keyword evidence="14" id="KW-1185">Reference proteome</keyword>
<comment type="catalytic activity">
    <reaction evidence="9">
        <text>O-phospho-L-threonyl-[protein] + H2O = L-threonyl-[protein] + phosphate</text>
        <dbReference type="Rhea" id="RHEA:47004"/>
        <dbReference type="Rhea" id="RHEA-COMP:11060"/>
        <dbReference type="Rhea" id="RHEA-COMP:11605"/>
        <dbReference type="ChEBI" id="CHEBI:15377"/>
        <dbReference type="ChEBI" id="CHEBI:30013"/>
        <dbReference type="ChEBI" id="CHEBI:43474"/>
        <dbReference type="ChEBI" id="CHEBI:61977"/>
        <dbReference type="EC" id="3.1.3.16"/>
    </reaction>
    <physiologicalReaction direction="left-to-right" evidence="9">
        <dbReference type="Rhea" id="RHEA:47005"/>
    </physiologicalReaction>
</comment>
<evidence type="ECO:0000256" key="5">
    <source>
        <dbReference type="ARBA" id="ARBA00022723"/>
    </source>
</evidence>
<dbReference type="STRING" id="436010.A0A166WC33"/>
<dbReference type="Proteomes" id="UP000076532">
    <property type="component" value="Unassembled WGS sequence"/>
</dbReference>
<dbReference type="InterPro" id="IPR015655">
    <property type="entry name" value="PP2C"/>
</dbReference>
<keyword evidence="6 10" id="KW-0378">Hydrolase</keyword>
<keyword evidence="8" id="KW-0464">Manganese</keyword>
<dbReference type="Pfam" id="PF00481">
    <property type="entry name" value="PP2C"/>
    <property type="match status" value="1"/>
</dbReference>
<feature type="compositionally biased region" description="Basic and acidic residues" evidence="11">
    <location>
        <begin position="464"/>
        <end position="478"/>
    </location>
</feature>
<dbReference type="PANTHER" id="PTHR13832">
    <property type="entry name" value="PROTEIN PHOSPHATASE 2C"/>
    <property type="match status" value="1"/>
</dbReference>
<dbReference type="InterPro" id="IPR036457">
    <property type="entry name" value="PPM-type-like_dom_sf"/>
</dbReference>